<evidence type="ECO:0000313" key="1">
    <source>
        <dbReference type="EMBL" id="CAL61238.1"/>
    </source>
</evidence>
<dbReference type="EMBL" id="CU207211">
    <property type="protein sequence ID" value="CAL61238.1"/>
    <property type="molecule type" value="Genomic_DNA"/>
</dbReference>
<sequence>MHMFYAFISLSYGDDSAQRKLRLQQAGTAEGFLLSDSTHADTRHAHIGVLFPMSALFLKEPV</sequence>
<reference evidence="1 2" key="1">
    <citation type="journal article" date="2007" name="PLoS Genet.">
        <title>A tale of two oxidation states: bacterial colonization of arsenic-rich environments.</title>
        <authorList>
            <person name="Muller D."/>
            <person name="Medigue C."/>
            <person name="Koechler S."/>
            <person name="Barbe V."/>
            <person name="Barakat M."/>
            <person name="Talla E."/>
            <person name="Bonnefoy V."/>
            <person name="Krin E."/>
            <person name="Arsene-Ploetze F."/>
            <person name="Carapito C."/>
            <person name="Chandler M."/>
            <person name="Cournoyer B."/>
            <person name="Cruveiller S."/>
            <person name="Dossat C."/>
            <person name="Duval S."/>
            <person name="Heymann M."/>
            <person name="Leize E."/>
            <person name="Lieutaud A."/>
            <person name="Lievremont D."/>
            <person name="Makita Y."/>
            <person name="Mangenot S."/>
            <person name="Nitschke W."/>
            <person name="Ortet P."/>
            <person name="Perdrial N."/>
            <person name="Schoepp B."/>
            <person name="Siguier N."/>
            <person name="Simeonova D.D."/>
            <person name="Rouy Z."/>
            <person name="Segurens B."/>
            <person name="Turlin E."/>
            <person name="Vallenet D."/>
            <person name="Van Dorsselaer A."/>
            <person name="Weiss S."/>
            <person name="Weissenbach J."/>
            <person name="Lett M.C."/>
            <person name="Danchin A."/>
            <person name="Bertin P.N."/>
        </authorList>
    </citation>
    <scope>NUCLEOTIDE SEQUENCE [LARGE SCALE GENOMIC DNA]</scope>
    <source>
        <strain evidence="2">ULPAs1</strain>
    </source>
</reference>
<evidence type="ECO:0000313" key="2">
    <source>
        <dbReference type="Proteomes" id="UP000006697"/>
    </source>
</evidence>
<protein>
    <submittedName>
        <fullName evidence="1">Uncharacterized protein</fullName>
    </submittedName>
</protein>
<keyword evidence="2" id="KW-1185">Reference proteome</keyword>
<dbReference type="AlphaFoldDB" id="A4G401"/>
<accession>A4G401</accession>
<gene>
    <name evidence="1" type="ordered locus">HEAR1059</name>
</gene>
<dbReference type="Proteomes" id="UP000006697">
    <property type="component" value="Chromosome"/>
</dbReference>
<name>A4G401_HERAR</name>
<dbReference type="KEGG" id="har:HEAR1059"/>
<proteinExistence type="predicted"/>
<organism evidence="1 2">
    <name type="scientific">Herminiimonas arsenicoxydans</name>
    <dbReference type="NCBI Taxonomy" id="204773"/>
    <lineage>
        <taxon>Bacteria</taxon>
        <taxon>Pseudomonadati</taxon>
        <taxon>Pseudomonadota</taxon>
        <taxon>Betaproteobacteria</taxon>
        <taxon>Burkholderiales</taxon>
        <taxon>Oxalobacteraceae</taxon>
        <taxon>Herminiimonas</taxon>
    </lineage>
</organism>
<dbReference type="STRING" id="204773.HEAR1059"/>
<dbReference type="HOGENOM" id="CLU_2898062_0_0_4"/>